<dbReference type="SUPFAM" id="SSF52540">
    <property type="entry name" value="P-loop containing nucleoside triphosphate hydrolases"/>
    <property type="match status" value="1"/>
</dbReference>
<feature type="repeat" description="ANK" evidence="2">
    <location>
        <begin position="1024"/>
        <end position="1053"/>
    </location>
</feature>
<feature type="region of interest" description="Disordered" evidence="3">
    <location>
        <begin position="1"/>
        <end position="20"/>
    </location>
</feature>
<sequence>MASTSFGNENSGHQVGTNNGQIYISSDRQETPQQRIENEVLRSLAFPQMLDRRDNIEPCHPNTCQWILELENYKSWKSQSRGLLWIKGKPGAGKSTLMLFLHDKLKIPQDGDHGIRLDFFFTARGTEMQRTPLGMLRSLLNQIFDRDTTVRAQVREAYEQRCRQFGYGDRLWEWPRAVLEELLASTILASASRQHIVIFVDALDEAGAESAQQLAAYFHRLIDRAEKRDVAVRICISCRHYPIVESARAREIYVEDHNHDDIATYIKGIFPDAEVGDSPGQETGEALAEQLIQQCNGVFQWAHLIMPLIRQKISEGESFDDIRHWLHEVPAGLEDVYTYILNNVIERRNRAQSFLLFQWVSFAERPLTVTEMRYALAAQNAEVTFSQNTWEKIDGFVESNERMKRRIQALSGGLAEVVLSENHNETVQVVHQSVNDFLRAKGLGLLCHDIGTSTLPVDSEKIIYQCQAILYRTCLVYLATVHMPRKMLNDLQRIEEESLQEWPLLTYATYNLFIHAEKAAGSRADVLQNELDILQRVIGRWVQIYQILNRLNQMCPPKGTTILHMAAAANLVDIIESVVSNGGDITNKDRIGNTAFHIAARHGHLTAGRILGEKGADHEAKNDKGITPLIEAASCGHVKFVEWLLNEGAKVETSARSEGALQAASLRGHQRVVVIFLGAGADVNAQGGAYGNALQAATYGEHTEIVLMLLDAHADVNAQGGEFGNALQAAAFRGSTEIVRILLDAQADVNAKGGRFGNALQAAAYQGSTEIVRILLDARADVNTQGGEYGNALQAAAFGGRTEIVRILLDAQADVNTQGGIYGNALQAAAYQGSTEIVRILLDARADVNTQGGEYSNALQATAFGGRTEIVRILLDAQADVNTQGGIYGNALQAAAFRGRTEMVRILLDAQADVNTQGGIYGNALQAAAFRGRTEIVRILLDAQADINAQGGEFGNALQAAAYHGSTEIVRILLDAQADVNTQGGFYGNALQAAAASFWGRTEIVQMLLDARADTNAPGGIYGSPLLAAVYLGHANRVQMLLHAGADALLADELDQTPLHIAALKDKIDLLNRFPLLASAISNRDKFLQTPLHVAICLGHIEFAKKLLHLGANPSLLDGYGRNILDWVVGNESLMRQIQNHSPAIVVTPHDTQELTAELSMATCATIRSLFLVSR</sequence>
<dbReference type="Pfam" id="PF24883">
    <property type="entry name" value="NPHP3_N"/>
    <property type="match status" value="1"/>
</dbReference>
<evidence type="ECO:0000256" key="3">
    <source>
        <dbReference type="SAM" id="MobiDB-lite"/>
    </source>
</evidence>
<feature type="repeat" description="ANK" evidence="2">
    <location>
        <begin position="788"/>
        <end position="820"/>
    </location>
</feature>
<evidence type="ECO:0000256" key="1">
    <source>
        <dbReference type="ARBA" id="ARBA00022737"/>
    </source>
</evidence>
<keyword evidence="2" id="KW-0040">ANK repeat</keyword>
<feature type="repeat" description="ANK" evidence="2">
    <location>
        <begin position="890"/>
        <end position="919"/>
    </location>
</feature>
<organism evidence="5 6">
    <name type="scientific">Penicillium atrosanguineum</name>
    <dbReference type="NCBI Taxonomy" id="1132637"/>
    <lineage>
        <taxon>Eukaryota</taxon>
        <taxon>Fungi</taxon>
        <taxon>Dikarya</taxon>
        <taxon>Ascomycota</taxon>
        <taxon>Pezizomycotina</taxon>
        <taxon>Eurotiomycetes</taxon>
        <taxon>Eurotiomycetidae</taxon>
        <taxon>Eurotiales</taxon>
        <taxon>Aspergillaceae</taxon>
        <taxon>Penicillium</taxon>
    </lineage>
</organism>
<dbReference type="Proteomes" id="UP001147746">
    <property type="component" value="Unassembled WGS sequence"/>
</dbReference>
<dbReference type="PRINTS" id="PR01415">
    <property type="entry name" value="ANKYRIN"/>
</dbReference>
<feature type="repeat" description="ANK" evidence="2">
    <location>
        <begin position="722"/>
        <end position="754"/>
    </location>
</feature>
<evidence type="ECO:0000256" key="2">
    <source>
        <dbReference type="PROSITE-ProRule" id="PRU00023"/>
    </source>
</evidence>
<dbReference type="PROSITE" id="PS50088">
    <property type="entry name" value="ANK_REPEAT"/>
    <property type="match status" value="13"/>
</dbReference>
<dbReference type="InterPro" id="IPR007111">
    <property type="entry name" value="NACHT_NTPase"/>
</dbReference>
<dbReference type="AlphaFoldDB" id="A0A9W9U7J8"/>
<feature type="repeat" description="ANK" evidence="2">
    <location>
        <begin position="558"/>
        <end position="590"/>
    </location>
</feature>
<accession>A0A9W9U7J8</accession>
<feature type="repeat" description="ANK" evidence="2">
    <location>
        <begin position="624"/>
        <end position="656"/>
    </location>
</feature>
<dbReference type="PROSITE" id="PS50297">
    <property type="entry name" value="ANK_REP_REGION"/>
    <property type="match status" value="4"/>
</dbReference>
<reference evidence="5" key="1">
    <citation type="submission" date="2022-12" db="EMBL/GenBank/DDBJ databases">
        <authorList>
            <person name="Petersen C."/>
        </authorList>
    </citation>
    <scope>NUCLEOTIDE SEQUENCE</scope>
    <source>
        <strain evidence="5">IBT 21472</strain>
    </source>
</reference>
<keyword evidence="1" id="KW-0677">Repeat</keyword>
<proteinExistence type="predicted"/>
<evidence type="ECO:0000313" key="6">
    <source>
        <dbReference type="Proteomes" id="UP001147746"/>
    </source>
</evidence>
<feature type="repeat" description="ANK" evidence="2">
    <location>
        <begin position="656"/>
        <end position="688"/>
    </location>
</feature>
<dbReference type="PANTHER" id="PTHR46224:SF64">
    <property type="entry name" value="IQ MOTIF AND ANKYRIN REPEAT DOMAIN-CONTAINING PROTEIN 1"/>
    <property type="match status" value="1"/>
</dbReference>
<dbReference type="SMART" id="SM00248">
    <property type="entry name" value="ANK"/>
    <property type="match status" value="18"/>
</dbReference>
<feature type="repeat" description="ANK" evidence="2">
    <location>
        <begin position="755"/>
        <end position="787"/>
    </location>
</feature>
<feature type="repeat" description="ANK" evidence="2">
    <location>
        <begin position="923"/>
        <end position="952"/>
    </location>
</feature>
<feature type="repeat" description="ANK" evidence="2">
    <location>
        <begin position="1087"/>
        <end position="1119"/>
    </location>
</feature>
<dbReference type="PANTHER" id="PTHR46224">
    <property type="entry name" value="ANKYRIN REPEAT FAMILY PROTEIN"/>
    <property type="match status" value="1"/>
</dbReference>
<feature type="repeat" description="ANK" evidence="2">
    <location>
        <begin position="591"/>
        <end position="623"/>
    </location>
</feature>
<reference evidence="5" key="2">
    <citation type="journal article" date="2023" name="IMA Fungus">
        <title>Comparative genomic study of the Penicillium genus elucidates a diverse pangenome and 15 lateral gene transfer events.</title>
        <authorList>
            <person name="Petersen C."/>
            <person name="Sorensen T."/>
            <person name="Nielsen M.R."/>
            <person name="Sondergaard T.E."/>
            <person name="Sorensen J.L."/>
            <person name="Fitzpatrick D.A."/>
            <person name="Frisvad J.C."/>
            <person name="Nielsen K.L."/>
        </authorList>
    </citation>
    <scope>NUCLEOTIDE SEQUENCE</scope>
    <source>
        <strain evidence="5">IBT 21472</strain>
    </source>
</reference>
<comment type="caution">
    <text evidence="5">The sequence shown here is derived from an EMBL/GenBank/DDBJ whole genome shotgun (WGS) entry which is preliminary data.</text>
</comment>
<dbReference type="Gene3D" id="1.25.40.20">
    <property type="entry name" value="Ankyrin repeat-containing domain"/>
    <property type="match status" value="3"/>
</dbReference>
<keyword evidence="6" id="KW-1185">Reference proteome</keyword>
<dbReference type="InterPro" id="IPR056884">
    <property type="entry name" value="NPHP3-like_N"/>
</dbReference>
<protein>
    <recommendedName>
        <fullName evidence="4">NACHT domain-containing protein</fullName>
    </recommendedName>
</protein>
<feature type="repeat" description="ANK" evidence="2">
    <location>
        <begin position="824"/>
        <end position="853"/>
    </location>
</feature>
<evidence type="ECO:0000313" key="5">
    <source>
        <dbReference type="EMBL" id="KAJ5323765.1"/>
    </source>
</evidence>
<dbReference type="InterPro" id="IPR002110">
    <property type="entry name" value="Ankyrin_rpt"/>
</dbReference>
<dbReference type="Pfam" id="PF00023">
    <property type="entry name" value="Ank"/>
    <property type="match status" value="2"/>
</dbReference>
<dbReference type="EMBL" id="JAPZBO010000002">
    <property type="protein sequence ID" value="KAJ5323765.1"/>
    <property type="molecule type" value="Genomic_DNA"/>
</dbReference>
<dbReference type="InterPro" id="IPR027417">
    <property type="entry name" value="P-loop_NTPase"/>
</dbReference>
<dbReference type="PROSITE" id="PS50837">
    <property type="entry name" value="NACHT"/>
    <property type="match status" value="1"/>
</dbReference>
<name>A0A9W9U7J8_9EURO</name>
<dbReference type="Gene3D" id="3.40.50.300">
    <property type="entry name" value="P-loop containing nucleotide triphosphate hydrolases"/>
    <property type="match status" value="1"/>
</dbReference>
<dbReference type="InterPro" id="IPR036770">
    <property type="entry name" value="Ankyrin_rpt-contain_sf"/>
</dbReference>
<feature type="repeat" description="ANK" evidence="2">
    <location>
        <begin position="953"/>
        <end position="985"/>
    </location>
</feature>
<gene>
    <name evidence="5" type="ORF">N7476_002365</name>
</gene>
<dbReference type="Pfam" id="PF12796">
    <property type="entry name" value="Ank_2"/>
    <property type="match status" value="5"/>
</dbReference>
<dbReference type="InterPro" id="IPR051616">
    <property type="entry name" value="Cul2-RING_E3_ligase_SR"/>
</dbReference>
<dbReference type="SUPFAM" id="SSF48403">
    <property type="entry name" value="Ankyrin repeat"/>
    <property type="match status" value="2"/>
</dbReference>
<evidence type="ECO:0000259" key="4">
    <source>
        <dbReference type="PROSITE" id="PS50837"/>
    </source>
</evidence>
<feature type="domain" description="NACHT" evidence="4">
    <location>
        <begin position="82"/>
        <end position="239"/>
    </location>
</feature>